<evidence type="ECO:0000313" key="11">
    <source>
        <dbReference type="Proteomes" id="UP001273768"/>
    </source>
</evidence>
<name>A0ABU3Z559_9EURY</name>
<evidence type="ECO:0000256" key="2">
    <source>
        <dbReference type="ARBA" id="ARBA00012438"/>
    </source>
</evidence>
<feature type="domain" description="PAS" evidence="8">
    <location>
        <begin position="114"/>
        <end position="185"/>
    </location>
</feature>
<dbReference type="SMART" id="SM00086">
    <property type="entry name" value="PAC"/>
    <property type="match status" value="2"/>
</dbReference>
<dbReference type="InterPro" id="IPR052162">
    <property type="entry name" value="Sensor_kinase/Photoreceptor"/>
</dbReference>
<dbReference type="PROSITE" id="PS50113">
    <property type="entry name" value="PAC"/>
    <property type="match status" value="2"/>
</dbReference>
<evidence type="ECO:0000259" key="7">
    <source>
        <dbReference type="PROSITE" id="PS50109"/>
    </source>
</evidence>
<dbReference type="Pfam" id="PF02518">
    <property type="entry name" value="HATPase_c"/>
    <property type="match status" value="1"/>
</dbReference>
<feature type="transmembrane region" description="Helical" evidence="6">
    <location>
        <begin position="7"/>
        <end position="27"/>
    </location>
</feature>
<dbReference type="NCBIfam" id="TIGR00229">
    <property type="entry name" value="sensory_box"/>
    <property type="match status" value="2"/>
</dbReference>
<dbReference type="Gene3D" id="3.30.565.10">
    <property type="entry name" value="Histidine kinase-like ATPase, C-terminal domain"/>
    <property type="match status" value="1"/>
</dbReference>
<dbReference type="CDD" id="cd00130">
    <property type="entry name" value="PAS"/>
    <property type="match status" value="1"/>
</dbReference>
<feature type="transmembrane region" description="Helical" evidence="6">
    <location>
        <begin position="33"/>
        <end position="52"/>
    </location>
</feature>
<gene>
    <name evidence="10" type="ORF">HL657_12325</name>
</gene>
<dbReference type="PANTHER" id="PTHR43304">
    <property type="entry name" value="PHYTOCHROME-LIKE PROTEIN CPH1"/>
    <property type="match status" value="1"/>
</dbReference>
<keyword evidence="3" id="KW-0597">Phosphoprotein</keyword>
<dbReference type="SUPFAM" id="SSF55785">
    <property type="entry name" value="PYP-like sensor domain (PAS domain)"/>
    <property type="match status" value="2"/>
</dbReference>
<dbReference type="SMART" id="SM00091">
    <property type="entry name" value="PAS"/>
    <property type="match status" value="2"/>
</dbReference>
<feature type="domain" description="Histidine kinase" evidence="7">
    <location>
        <begin position="389"/>
        <end position="593"/>
    </location>
</feature>
<keyword evidence="4" id="KW-0808">Transferase</keyword>
<dbReference type="InterPro" id="IPR004358">
    <property type="entry name" value="Sig_transdc_His_kin-like_C"/>
</dbReference>
<sequence length="609" mass="67501">MAPLPETIRIFIVGILIGISVVLTYYFHAVLSVGAVFSHFFYIPIILAALWWGRRGISVAFFLGGLVLISHFLLRTDVGTVNDYGRAVMFVVVAIVIAWLSERLRGQQKDTEKERDRAQGYLDVAAVLLVVINADQTIGLINRRGCELLGYREEELLGKNWFDVAVPERNREEGRQTFMRMAASGTLPAPGTDENVIVTKSGDERTLIWKETVLRDTGGRVIEVLGSGKDITDRIRAQEALRNSEAQLRTIVENLNEGLGVFDLDGNPLQWNRTARETFGLLGLEDVPRNVNELADHFEFATLDGTILPVEEWPLSRILRGEQIRDMEVRTRRIGADRERVFNYGGTLVRGAGGSPFMAVVTFTDITERKEAEDAILAANEEANLYLDIMVHDINNANAIALGYSEFLAEDLDGKNREMMQKIRSAVSQSIEIIQNVSTIRRLRPPAPPLKPVDLDAVIRAEIRQHPDADIWYDGRSVAVLADDLLPEVFTNLVGNSIKFGEPDVAIAIRVEEQDGEVLVSVEDTGPGIPDEVKPTLFSRFRKGKGSKSGKGLGLYIVRMLVTRYGGSIWVEDRVPGATDAGAAFRLTLKTALGEEPKARAVPEASLRV</sequence>
<keyword evidence="6" id="KW-0812">Transmembrane</keyword>
<dbReference type="PROSITE" id="PS50112">
    <property type="entry name" value="PAS"/>
    <property type="match status" value="2"/>
</dbReference>
<protein>
    <recommendedName>
        <fullName evidence="2">histidine kinase</fullName>
        <ecNumber evidence="2">2.7.13.3</ecNumber>
    </recommendedName>
</protein>
<feature type="domain" description="PAS" evidence="8">
    <location>
        <begin position="244"/>
        <end position="281"/>
    </location>
</feature>
<dbReference type="PRINTS" id="PR00344">
    <property type="entry name" value="BCTRLSENSOR"/>
</dbReference>
<dbReference type="InterPro" id="IPR000700">
    <property type="entry name" value="PAS-assoc_C"/>
</dbReference>
<evidence type="ECO:0000259" key="8">
    <source>
        <dbReference type="PROSITE" id="PS50112"/>
    </source>
</evidence>
<feature type="domain" description="PAC" evidence="9">
    <location>
        <begin position="191"/>
        <end position="243"/>
    </location>
</feature>
<evidence type="ECO:0000256" key="5">
    <source>
        <dbReference type="ARBA" id="ARBA00022777"/>
    </source>
</evidence>
<keyword evidence="5" id="KW-0418">Kinase</keyword>
<dbReference type="PANTHER" id="PTHR43304:SF1">
    <property type="entry name" value="PAC DOMAIN-CONTAINING PROTEIN"/>
    <property type="match status" value="1"/>
</dbReference>
<keyword evidence="6" id="KW-0472">Membrane</keyword>
<dbReference type="SMART" id="SM00387">
    <property type="entry name" value="HATPase_c"/>
    <property type="match status" value="1"/>
</dbReference>
<accession>A0ABU3Z559</accession>
<dbReference type="Proteomes" id="UP001273768">
    <property type="component" value="Unassembled WGS sequence"/>
</dbReference>
<dbReference type="Gene3D" id="1.10.287.130">
    <property type="match status" value="1"/>
</dbReference>
<dbReference type="InterPro" id="IPR036890">
    <property type="entry name" value="HATPase_C_sf"/>
</dbReference>
<dbReference type="PROSITE" id="PS50109">
    <property type="entry name" value="HIS_KIN"/>
    <property type="match status" value="1"/>
</dbReference>
<reference evidence="10 11" key="1">
    <citation type="submission" date="2020-05" db="EMBL/GenBank/DDBJ databases">
        <title>Isolation and characterization of methanoarchaea from a cold seep at offshore SW Taiwan.</title>
        <authorList>
            <person name="Chen Y.-W."/>
            <person name="Chen S.-C."/>
            <person name="Lai M.-C."/>
        </authorList>
    </citation>
    <scope>NUCLEOTIDE SEQUENCE [LARGE SCALE GENOMIC DNA]</scope>
    <source>
        <strain evidence="10 11">YWC-01</strain>
    </source>
</reference>
<evidence type="ECO:0000256" key="1">
    <source>
        <dbReference type="ARBA" id="ARBA00000085"/>
    </source>
</evidence>
<comment type="caution">
    <text evidence="10">The sequence shown here is derived from an EMBL/GenBank/DDBJ whole genome shotgun (WGS) entry which is preliminary data.</text>
</comment>
<dbReference type="SUPFAM" id="SSF55874">
    <property type="entry name" value="ATPase domain of HSP90 chaperone/DNA topoisomerase II/histidine kinase"/>
    <property type="match status" value="1"/>
</dbReference>
<dbReference type="InterPro" id="IPR000014">
    <property type="entry name" value="PAS"/>
</dbReference>
<dbReference type="InterPro" id="IPR035965">
    <property type="entry name" value="PAS-like_dom_sf"/>
</dbReference>
<evidence type="ECO:0000256" key="4">
    <source>
        <dbReference type="ARBA" id="ARBA00022679"/>
    </source>
</evidence>
<dbReference type="EC" id="2.7.13.3" evidence="2"/>
<dbReference type="InterPro" id="IPR003594">
    <property type="entry name" value="HATPase_dom"/>
</dbReference>
<dbReference type="InterPro" id="IPR013656">
    <property type="entry name" value="PAS_4"/>
</dbReference>
<feature type="transmembrane region" description="Helical" evidence="6">
    <location>
        <begin position="121"/>
        <end position="141"/>
    </location>
</feature>
<keyword evidence="6" id="KW-1133">Transmembrane helix</keyword>
<evidence type="ECO:0000313" key="10">
    <source>
        <dbReference type="EMBL" id="MDV4343935.1"/>
    </source>
</evidence>
<comment type="catalytic activity">
    <reaction evidence="1">
        <text>ATP + protein L-histidine = ADP + protein N-phospho-L-histidine.</text>
        <dbReference type="EC" id="2.7.13.3"/>
    </reaction>
</comment>
<dbReference type="InterPro" id="IPR005467">
    <property type="entry name" value="His_kinase_dom"/>
</dbReference>
<feature type="transmembrane region" description="Helical" evidence="6">
    <location>
        <begin position="84"/>
        <end position="100"/>
    </location>
</feature>
<organism evidence="10 11">
    <name type="scientific">Methanoculleus nereidis</name>
    <dbReference type="NCBI Taxonomy" id="2735141"/>
    <lineage>
        <taxon>Archaea</taxon>
        <taxon>Methanobacteriati</taxon>
        <taxon>Methanobacteriota</taxon>
        <taxon>Stenosarchaea group</taxon>
        <taxon>Methanomicrobia</taxon>
        <taxon>Methanomicrobiales</taxon>
        <taxon>Methanomicrobiaceae</taxon>
        <taxon>Methanoculleus</taxon>
    </lineage>
</organism>
<dbReference type="RefSeq" id="WP_317297115.1">
    <property type="nucleotide sequence ID" value="NZ_JABFFQ010000013.1"/>
</dbReference>
<evidence type="ECO:0000256" key="6">
    <source>
        <dbReference type="SAM" id="Phobius"/>
    </source>
</evidence>
<dbReference type="Pfam" id="PF13188">
    <property type="entry name" value="PAS_8"/>
    <property type="match status" value="1"/>
</dbReference>
<proteinExistence type="predicted"/>
<dbReference type="InterPro" id="IPR001610">
    <property type="entry name" value="PAC"/>
</dbReference>
<evidence type="ECO:0000256" key="3">
    <source>
        <dbReference type="ARBA" id="ARBA00022553"/>
    </source>
</evidence>
<dbReference type="EMBL" id="JABFFQ010000013">
    <property type="protein sequence ID" value="MDV4343935.1"/>
    <property type="molecule type" value="Genomic_DNA"/>
</dbReference>
<dbReference type="Gene3D" id="3.30.450.20">
    <property type="entry name" value="PAS domain"/>
    <property type="match status" value="2"/>
</dbReference>
<keyword evidence="11" id="KW-1185">Reference proteome</keyword>
<dbReference type="Pfam" id="PF08448">
    <property type="entry name" value="PAS_4"/>
    <property type="match status" value="1"/>
</dbReference>
<evidence type="ECO:0000259" key="9">
    <source>
        <dbReference type="PROSITE" id="PS50113"/>
    </source>
</evidence>
<feature type="transmembrane region" description="Helical" evidence="6">
    <location>
        <begin position="59"/>
        <end position="78"/>
    </location>
</feature>
<feature type="domain" description="PAC" evidence="9">
    <location>
        <begin position="325"/>
        <end position="378"/>
    </location>
</feature>